<dbReference type="Proteomes" id="UP000539111">
    <property type="component" value="Unassembled WGS sequence"/>
</dbReference>
<feature type="domain" description="D-isomer specific 2-hydroxyacid dehydrogenase NAD-binding" evidence="6">
    <location>
        <begin position="108"/>
        <end position="281"/>
    </location>
</feature>
<evidence type="ECO:0000313" key="7">
    <source>
        <dbReference type="EMBL" id="NYI66637.1"/>
    </source>
</evidence>
<keyword evidence="3" id="KW-0520">NAD</keyword>
<dbReference type="GO" id="GO:0016616">
    <property type="term" value="F:oxidoreductase activity, acting on the CH-OH group of donors, NAD or NADP as acceptor"/>
    <property type="evidence" value="ECO:0007669"/>
    <property type="project" value="InterPro"/>
</dbReference>
<evidence type="ECO:0000256" key="1">
    <source>
        <dbReference type="ARBA" id="ARBA00005854"/>
    </source>
</evidence>
<dbReference type="RefSeq" id="WP_179426123.1">
    <property type="nucleotide sequence ID" value="NZ_JACBZP010000001.1"/>
</dbReference>
<evidence type="ECO:0000256" key="2">
    <source>
        <dbReference type="ARBA" id="ARBA00023002"/>
    </source>
</evidence>
<comment type="caution">
    <text evidence="7">The sequence shown here is derived from an EMBL/GenBank/DDBJ whole genome shotgun (WGS) entry which is preliminary data.</text>
</comment>
<protein>
    <submittedName>
        <fullName evidence="7">Phosphoglycerate dehydrogenase-like enzyme</fullName>
    </submittedName>
</protein>
<keyword evidence="2 4" id="KW-0560">Oxidoreductase</keyword>
<organism evidence="7 8">
    <name type="scientific">Spelaeicoccus albus</name>
    <dbReference type="NCBI Taxonomy" id="1280376"/>
    <lineage>
        <taxon>Bacteria</taxon>
        <taxon>Bacillati</taxon>
        <taxon>Actinomycetota</taxon>
        <taxon>Actinomycetes</taxon>
        <taxon>Micrococcales</taxon>
        <taxon>Brevibacteriaceae</taxon>
        <taxon>Spelaeicoccus</taxon>
    </lineage>
</organism>
<proteinExistence type="inferred from homology"/>
<dbReference type="SUPFAM" id="SSF52283">
    <property type="entry name" value="Formate/glycerate dehydrogenase catalytic domain-like"/>
    <property type="match status" value="1"/>
</dbReference>
<dbReference type="InterPro" id="IPR036291">
    <property type="entry name" value="NAD(P)-bd_dom_sf"/>
</dbReference>
<dbReference type="CDD" id="cd05300">
    <property type="entry name" value="2-Hacid_dh_1"/>
    <property type="match status" value="1"/>
</dbReference>
<evidence type="ECO:0000256" key="4">
    <source>
        <dbReference type="RuleBase" id="RU003719"/>
    </source>
</evidence>
<dbReference type="PANTHER" id="PTHR43333">
    <property type="entry name" value="2-HACID_DH_C DOMAIN-CONTAINING PROTEIN"/>
    <property type="match status" value="1"/>
</dbReference>
<dbReference type="Pfam" id="PF02826">
    <property type="entry name" value="2-Hacid_dh_C"/>
    <property type="match status" value="1"/>
</dbReference>
<sequence length="321" mass="34590">MSDKPVVAVLYANELPPGRERLEAMAAVRYATVDGLADAVDGADALFLWDFFSTAVKDVWDRAGSLKWIHVAAAGVDKLMFDELADSDVVVTNSGGIFDRPIAEFVLGSMLSFAKDMPLSFRLQSQKVWRHRETERLDDKSAVIVGTGAIGREIARLLAAVDVSVAGAGRTARSGDEDFGEVYESARLAEYAGDFDYVIVVAPLTPATRNLVDADVLAAMKPTARLINVGRGESVDADALADALSGESIAGAALDVFSPEPLPESSPLWEMDNVLVSPHMSGDAVGWLERLSDLFAANLDRYCRDAELVNIVDKRLGFVPR</sequence>
<gene>
    <name evidence="7" type="ORF">BJY26_000943</name>
</gene>
<dbReference type="GO" id="GO:0051287">
    <property type="term" value="F:NAD binding"/>
    <property type="evidence" value="ECO:0007669"/>
    <property type="project" value="InterPro"/>
</dbReference>
<evidence type="ECO:0000313" key="8">
    <source>
        <dbReference type="Proteomes" id="UP000539111"/>
    </source>
</evidence>
<dbReference type="Gene3D" id="3.40.50.720">
    <property type="entry name" value="NAD(P)-binding Rossmann-like Domain"/>
    <property type="match status" value="2"/>
</dbReference>
<comment type="similarity">
    <text evidence="1 4">Belongs to the D-isomer specific 2-hydroxyacid dehydrogenase family.</text>
</comment>
<feature type="domain" description="D-isomer specific 2-hydroxyacid dehydrogenase catalytic" evidence="5">
    <location>
        <begin position="33"/>
        <end position="282"/>
    </location>
</feature>
<evidence type="ECO:0000259" key="6">
    <source>
        <dbReference type="Pfam" id="PF02826"/>
    </source>
</evidence>
<keyword evidence="8" id="KW-1185">Reference proteome</keyword>
<dbReference type="SUPFAM" id="SSF51735">
    <property type="entry name" value="NAD(P)-binding Rossmann-fold domains"/>
    <property type="match status" value="1"/>
</dbReference>
<dbReference type="InterPro" id="IPR006139">
    <property type="entry name" value="D-isomer_2_OHA_DH_cat_dom"/>
</dbReference>
<evidence type="ECO:0000259" key="5">
    <source>
        <dbReference type="Pfam" id="PF00389"/>
    </source>
</evidence>
<evidence type="ECO:0000256" key="3">
    <source>
        <dbReference type="ARBA" id="ARBA00023027"/>
    </source>
</evidence>
<name>A0A7Z0A921_9MICO</name>
<dbReference type="PANTHER" id="PTHR43333:SF1">
    <property type="entry name" value="D-ISOMER SPECIFIC 2-HYDROXYACID DEHYDROGENASE NAD-BINDING DOMAIN-CONTAINING PROTEIN"/>
    <property type="match status" value="1"/>
</dbReference>
<dbReference type="Pfam" id="PF00389">
    <property type="entry name" value="2-Hacid_dh"/>
    <property type="match status" value="1"/>
</dbReference>
<dbReference type="InterPro" id="IPR006140">
    <property type="entry name" value="D-isomer_DH_NAD-bd"/>
</dbReference>
<accession>A0A7Z0A921</accession>
<reference evidence="7 8" key="1">
    <citation type="submission" date="2020-07" db="EMBL/GenBank/DDBJ databases">
        <title>Sequencing the genomes of 1000 actinobacteria strains.</title>
        <authorList>
            <person name="Klenk H.-P."/>
        </authorList>
    </citation>
    <scope>NUCLEOTIDE SEQUENCE [LARGE SCALE GENOMIC DNA]</scope>
    <source>
        <strain evidence="7 8">DSM 26341</strain>
    </source>
</reference>
<dbReference type="EMBL" id="JACBZP010000001">
    <property type="protein sequence ID" value="NYI66637.1"/>
    <property type="molecule type" value="Genomic_DNA"/>
</dbReference>
<dbReference type="AlphaFoldDB" id="A0A7Z0A921"/>